<accession>A0ABX0M801</accession>
<name>A0ABX0M801_9BURK</name>
<evidence type="ECO:0008006" key="4">
    <source>
        <dbReference type="Google" id="ProtNLM"/>
    </source>
</evidence>
<keyword evidence="1" id="KW-0732">Signal</keyword>
<dbReference type="Gene3D" id="1.10.8.1040">
    <property type="match status" value="1"/>
</dbReference>
<sequence length="170" mass="18475">MPKSVLVVAALVFAIHVSASAQHVAVVNGKPITQTKADLKVAQALAEGAPADTPQLRESIKLTLIATEVLRQEADKQGFARRPDIVARLDQITQRISTNILAETIKNHPTKETDVRADFQRIKADMAGSASPLVPSDVDDRFAMRTKIQLALDNATELIIVNAMLGEYVR</sequence>
<gene>
    <name evidence="2" type="ORF">F0185_32735</name>
</gene>
<evidence type="ECO:0000313" key="2">
    <source>
        <dbReference type="EMBL" id="NHZ38316.1"/>
    </source>
</evidence>
<proteinExistence type="predicted"/>
<protein>
    <recommendedName>
        <fullName evidence="4">Chorismate mutase</fullName>
    </recommendedName>
</protein>
<dbReference type="EMBL" id="VUYU01000045">
    <property type="protein sequence ID" value="NHZ38316.1"/>
    <property type="molecule type" value="Genomic_DNA"/>
</dbReference>
<reference evidence="2 3" key="1">
    <citation type="submission" date="2019-09" db="EMBL/GenBank/DDBJ databases">
        <title>Taxonomy of Antarctic Massilia spp.: description of Massilia rubra sp. nov., Massilia aquatica sp. nov., Massilia mucilaginosa sp. nov., Massilia frigida sp. nov. isolated from streams, lakes and regoliths.</title>
        <authorList>
            <person name="Holochova P."/>
            <person name="Sedlacek I."/>
            <person name="Kralova S."/>
            <person name="Maslanova I."/>
            <person name="Busse H.-J."/>
            <person name="Stankova E."/>
            <person name="Vrbovska V."/>
            <person name="Kovarovic V."/>
            <person name="Bartak M."/>
            <person name="Svec P."/>
            <person name="Pantucek R."/>
        </authorList>
    </citation>
    <scope>NUCLEOTIDE SEQUENCE [LARGE SCALE GENOMIC DNA]</scope>
    <source>
        <strain evidence="2 3">CCM 8692</strain>
    </source>
</reference>
<evidence type="ECO:0000313" key="3">
    <source>
        <dbReference type="Proteomes" id="UP000785613"/>
    </source>
</evidence>
<comment type="caution">
    <text evidence="2">The sequence shown here is derived from an EMBL/GenBank/DDBJ whole genome shotgun (WGS) entry which is preliminary data.</text>
</comment>
<dbReference type="InterPro" id="IPR027304">
    <property type="entry name" value="Trigger_fact/SurA_dom_sf"/>
</dbReference>
<dbReference type="RefSeq" id="WP_167232728.1">
    <property type="nucleotide sequence ID" value="NZ_VUYU01000045.1"/>
</dbReference>
<organism evidence="2 3">
    <name type="scientific">Massilia rubra</name>
    <dbReference type="NCBI Taxonomy" id="2607910"/>
    <lineage>
        <taxon>Bacteria</taxon>
        <taxon>Pseudomonadati</taxon>
        <taxon>Pseudomonadota</taxon>
        <taxon>Betaproteobacteria</taxon>
        <taxon>Burkholderiales</taxon>
        <taxon>Oxalobacteraceae</taxon>
        <taxon>Telluria group</taxon>
        <taxon>Massilia</taxon>
    </lineage>
</organism>
<feature type="chain" id="PRO_5046717712" description="Chorismate mutase" evidence="1">
    <location>
        <begin position="22"/>
        <end position="170"/>
    </location>
</feature>
<feature type="signal peptide" evidence="1">
    <location>
        <begin position="1"/>
        <end position="21"/>
    </location>
</feature>
<dbReference type="Proteomes" id="UP000785613">
    <property type="component" value="Unassembled WGS sequence"/>
</dbReference>
<evidence type="ECO:0000256" key="1">
    <source>
        <dbReference type="SAM" id="SignalP"/>
    </source>
</evidence>
<dbReference type="SUPFAM" id="SSF109998">
    <property type="entry name" value="Triger factor/SurA peptide-binding domain-like"/>
    <property type="match status" value="1"/>
</dbReference>
<keyword evidence="3" id="KW-1185">Reference proteome</keyword>